<dbReference type="EMBL" id="JAPEVA010000013">
    <property type="protein sequence ID" value="KAJ4409087.1"/>
    <property type="molecule type" value="Genomic_DNA"/>
</dbReference>
<dbReference type="AlphaFoldDB" id="A0A9W9D953"/>
<comment type="caution">
    <text evidence="4">The sequence shown here is derived from an EMBL/GenBank/DDBJ whole genome shotgun (WGS) entry which is preliminary data.</text>
</comment>
<keyword evidence="5" id="KW-1185">Reference proteome</keyword>
<feature type="domain" description="CPAF-like PDZ" evidence="3">
    <location>
        <begin position="159"/>
        <end position="281"/>
    </location>
</feature>
<feature type="compositionally biased region" description="Polar residues" evidence="1">
    <location>
        <begin position="706"/>
        <end position="715"/>
    </location>
</feature>
<evidence type="ECO:0000313" key="4">
    <source>
        <dbReference type="EMBL" id="KAJ4409087.1"/>
    </source>
</evidence>
<feature type="signal peptide" evidence="2">
    <location>
        <begin position="1"/>
        <end position="17"/>
    </location>
</feature>
<gene>
    <name evidence="4" type="ORF">N0V91_002903</name>
</gene>
<organism evidence="4 5">
    <name type="scientific">Didymella pomorum</name>
    <dbReference type="NCBI Taxonomy" id="749634"/>
    <lineage>
        <taxon>Eukaryota</taxon>
        <taxon>Fungi</taxon>
        <taxon>Dikarya</taxon>
        <taxon>Ascomycota</taxon>
        <taxon>Pezizomycotina</taxon>
        <taxon>Dothideomycetes</taxon>
        <taxon>Pleosporomycetidae</taxon>
        <taxon>Pleosporales</taxon>
        <taxon>Pleosporineae</taxon>
        <taxon>Didymellaceae</taxon>
        <taxon>Didymella</taxon>
    </lineage>
</organism>
<evidence type="ECO:0000259" key="3">
    <source>
        <dbReference type="Pfam" id="PF23658"/>
    </source>
</evidence>
<feature type="region of interest" description="Disordered" evidence="1">
    <location>
        <begin position="706"/>
        <end position="726"/>
    </location>
</feature>
<dbReference type="OrthoDB" id="27214at2759"/>
<accession>A0A9W9D953</accession>
<evidence type="ECO:0000313" key="5">
    <source>
        <dbReference type="Proteomes" id="UP001140510"/>
    </source>
</evidence>
<keyword evidence="2" id="KW-0732">Signal</keyword>
<dbReference type="Proteomes" id="UP001140510">
    <property type="component" value="Unassembled WGS sequence"/>
</dbReference>
<name>A0A9W9D953_9PLEO</name>
<dbReference type="InterPro" id="IPR029045">
    <property type="entry name" value="ClpP/crotonase-like_dom_sf"/>
</dbReference>
<dbReference type="InterPro" id="IPR056186">
    <property type="entry name" value="PDZ_CPAF-rel"/>
</dbReference>
<dbReference type="InterPro" id="IPR052766">
    <property type="entry name" value="S41A_metabolite_peptidase"/>
</dbReference>
<evidence type="ECO:0000256" key="2">
    <source>
        <dbReference type="SAM" id="SignalP"/>
    </source>
</evidence>
<dbReference type="PANTHER" id="PTHR37049:SF5">
    <property type="entry name" value="TAIL SPECIFIC PROTEASE DOMAIN-CONTAINING PROTEIN"/>
    <property type="match status" value="1"/>
</dbReference>
<feature type="chain" id="PRO_5040731875" description="CPAF-like PDZ domain-containing protein" evidence="2">
    <location>
        <begin position="18"/>
        <end position="802"/>
    </location>
</feature>
<dbReference type="Gene3D" id="3.90.226.10">
    <property type="entry name" value="2-enoyl-CoA Hydratase, Chain A, domain 1"/>
    <property type="match status" value="1"/>
</dbReference>
<proteinExistence type="predicted"/>
<dbReference type="PANTHER" id="PTHR37049">
    <property type="entry name" value="PEPTIDASE S41 FAMILY PROTEIN"/>
    <property type="match status" value="1"/>
</dbReference>
<feature type="region of interest" description="Disordered" evidence="1">
    <location>
        <begin position="739"/>
        <end position="772"/>
    </location>
</feature>
<dbReference type="Pfam" id="PF23658">
    <property type="entry name" value="PDZ_CPAF_rel"/>
    <property type="match status" value="1"/>
</dbReference>
<reference evidence="4" key="1">
    <citation type="submission" date="2022-10" db="EMBL/GenBank/DDBJ databases">
        <title>Tapping the CABI collections for fungal endophytes: first genome assemblies for Collariella, Neodidymelliopsis, Ascochyta clinopodiicola, Didymella pomorum, Didymosphaeria variabile, Neocosmospora piperis and Neocucurbitaria cava.</title>
        <authorList>
            <person name="Hill R."/>
        </authorList>
    </citation>
    <scope>NUCLEOTIDE SEQUENCE</scope>
    <source>
        <strain evidence="4">IMI 355091</strain>
    </source>
</reference>
<protein>
    <recommendedName>
        <fullName evidence="3">CPAF-like PDZ domain-containing protein</fullName>
    </recommendedName>
</protein>
<evidence type="ECO:0000256" key="1">
    <source>
        <dbReference type="SAM" id="MobiDB-lite"/>
    </source>
</evidence>
<sequence length="802" mass="87977">MLLQTFLGLSLAATGLARSVPHKIARQEPSTTAGAPSAQSTICGDIIEAVNEGYQVFAASDVYECFTSVPFNSAVASRFIKYWTETLQFQSTLSYLKNPPEGYQQPAVDVAAELVKLQQKVDDGAYKNQYDFEADLQLLIYALKDGHVTLTAGILSAFSFGSPYEITSVSVDGRQVPEIYITDDLLPEVASEPWTPSPIATINGTEAIEFLTAYSALNSWGYIEPHAEWNDLMSHPTLDIQGGLTIFSGSGTFYPGENLTITFKNASDPLELEWLAIYNEPANTTGPLTTGGDFYNYFVLGFLPESFNATQDAADSFEGSDDPVPDNATGNWTEASYGAFPSKPNVAQYDLGLYHDGLVSGYFYEDISTGVLSIPSFDAVPDSIGNWSDAVAYFIGNASNAGLQKVVIDLERNYGGATLLAYLTFKLFFPELEPFGGSRRRSFDMANTIGSATTQWWDSLNEEDDADRYTKYDQAANEWVITDRINAANGRNFSGWLEYQGPVVDNGDDFSLVEQYDLANPTFDQAAFDQWYPTMYLPNKTDWPFLERKWNPDQIVLLTDGLCGSTCSLFVEMMTRVGVKTVVAGGRPVTGPMQAASGTRGARAYSTFSLDADMAFARSIDDQVDTNVDASVPDVRDEAIYTKYGGFNLRDQIRKGETTPLQFKYEAADCRIYYTVSNIYNMTRLWHDVAAAAFEDSSLCVDGSQGFSTTNNTSPKAPPKPTSQTPILGLDMTGVHQAKWDDDSSDSLQNPKGRQRANTGYQLCPPSKAGAPQYQEKLSTGFCYPEQGTRALGCKYDPGVAR</sequence>
<feature type="compositionally biased region" description="Polar residues" evidence="1">
    <location>
        <begin position="746"/>
        <end position="761"/>
    </location>
</feature>
<dbReference type="SUPFAM" id="SSF52096">
    <property type="entry name" value="ClpP/crotonase"/>
    <property type="match status" value="1"/>
</dbReference>